<sequence>MDNTQYSSLVKQLVDDLKGVFTTAGLGGEAGEYKLLTQSFLYKFINDKFLYEAKAFDAQNDYDTIMKMRDDDYEFLQMDLGNKSAKIKREDLIESLFNHQNEDGFYTLFDATLNDIAVDNNDIYSVETAGNTQVRLFDSNLLRDNILDGAQRDVVARAIINKLAETKFDEHIFAAGFDFFSTIFEYMIKDYNKDGGGKYAEYYTPHAVAKIIAQILVGNDHPENVRIYDPAAGSGSLLMTLASQIGTDRATVYSQDISQKSSNLLRLNLILNGLSHSIKNIVQGNTILNNKHPEKMDFIVSNPPFKLDFSEWRDDVEALPEYNDRFFAGVPKTPKKKKAAMAIYELFIQHIIYSLKENGKAAVVVPTGFLTAQKGIDKKIREKLVEKNWLAGVVSMPSNIFATTGTNVSVVFIDKGRAEDQEEVFLVDASKLGSKVKEDNGTQKTVLSNSEEQQIIDSFVNKEAIEDFSIAVKLVDVKARNYSLSAGQYFPVKIEYMKMTPEEFTEKMVFYQDKLDELFNKGKELEDDIKSNLMNLNFEERG</sequence>
<dbReference type="SUPFAM" id="SSF53335">
    <property type="entry name" value="S-adenosyl-L-methionine-dependent methyltransferases"/>
    <property type="match status" value="1"/>
</dbReference>
<reference evidence="8 9" key="1">
    <citation type="submission" date="2017-04" db="EMBL/GenBank/DDBJ databases">
        <title>Complete genome sequence of Lactobacillus salivarius ZLS006, a probiotic strain isolated from healthy piglet.</title>
        <authorList>
            <person name="Zhang D."/>
        </authorList>
    </citation>
    <scope>NUCLEOTIDE SEQUENCE [LARGE SCALE GENOMIC DNA]</scope>
    <source>
        <strain evidence="8 9">ZLS006</strain>
    </source>
</reference>
<organism evidence="8 9">
    <name type="scientific">Ligilactobacillus salivarius</name>
    <dbReference type="NCBI Taxonomy" id="1624"/>
    <lineage>
        <taxon>Bacteria</taxon>
        <taxon>Bacillati</taxon>
        <taxon>Bacillota</taxon>
        <taxon>Bacilli</taxon>
        <taxon>Lactobacillales</taxon>
        <taxon>Lactobacillaceae</taxon>
        <taxon>Ligilactobacillus</taxon>
    </lineage>
</organism>
<dbReference type="AlphaFoldDB" id="A0A1Y0F6F2"/>
<evidence type="ECO:0000256" key="5">
    <source>
        <dbReference type="ARBA" id="ARBA00022747"/>
    </source>
</evidence>
<dbReference type="REBASE" id="203359">
    <property type="entry name" value="M.Lsa006ORF2395P"/>
</dbReference>
<dbReference type="PANTHER" id="PTHR42933">
    <property type="entry name" value="SLR6095 PROTEIN"/>
    <property type="match status" value="1"/>
</dbReference>
<dbReference type="PANTHER" id="PTHR42933:SF1">
    <property type="entry name" value="SITE-SPECIFIC DNA-METHYLTRANSFERASE (ADENINE-SPECIFIC)"/>
    <property type="match status" value="1"/>
</dbReference>
<protein>
    <recommendedName>
        <fullName evidence="1">site-specific DNA-methyltransferase (adenine-specific)</fullName>
        <ecNumber evidence="1">2.1.1.72</ecNumber>
    </recommendedName>
</protein>
<dbReference type="GO" id="GO:0008170">
    <property type="term" value="F:N-methyltransferase activity"/>
    <property type="evidence" value="ECO:0007669"/>
    <property type="project" value="InterPro"/>
</dbReference>
<dbReference type="GO" id="GO:0032259">
    <property type="term" value="P:methylation"/>
    <property type="evidence" value="ECO:0007669"/>
    <property type="project" value="UniProtKB-KW"/>
</dbReference>
<dbReference type="EMBL" id="CP020858">
    <property type="protein sequence ID" value="ARU18910.1"/>
    <property type="molecule type" value="Genomic_DNA"/>
</dbReference>
<evidence type="ECO:0000259" key="7">
    <source>
        <dbReference type="Pfam" id="PF02384"/>
    </source>
</evidence>
<evidence type="ECO:0000256" key="6">
    <source>
        <dbReference type="ARBA" id="ARBA00047942"/>
    </source>
</evidence>
<dbReference type="PRINTS" id="PR00507">
    <property type="entry name" value="N12N6MTFRASE"/>
</dbReference>
<evidence type="ECO:0000313" key="8">
    <source>
        <dbReference type="EMBL" id="ARU18910.1"/>
    </source>
</evidence>
<gene>
    <name evidence="8" type="ORF">B7R82_02395</name>
</gene>
<dbReference type="GO" id="GO:0009007">
    <property type="term" value="F:site-specific DNA-methyltransferase (adenine-specific) activity"/>
    <property type="evidence" value="ECO:0007669"/>
    <property type="project" value="UniProtKB-EC"/>
</dbReference>
<accession>A0A1Y0F6F2</accession>
<dbReference type="RefSeq" id="WP_087448616.1">
    <property type="nucleotide sequence ID" value="NZ_CP020858.1"/>
</dbReference>
<dbReference type="GO" id="GO:0003677">
    <property type="term" value="F:DNA binding"/>
    <property type="evidence" value="ECO:0007669"/>
    <property type="project" value="InterPro"/>
</dbReference>
<evidence type="ECO:0000256" key="1">
    <source>
        <dbReference type="ARBA" id="ARBA00011900"/>
    </source>
</evidence>
<keyword evidence="3 8" id="KW-0808">Transferase</keyword>
<proteinExistence type="predicted"/>
<dbReference type="InterPro" id="IPR029063">
    <property type="entry name" value="SAM-dependent_MTases_sf"/>
</dbReference>
<comment type="catalytic activity">
    <reaction evidence="6">
        <text>a 2'-deoxyadenosine in DNA + S-adenosyl-L-methionine = an N(6)-methyl-2'-deoxyadenosine in DNA + S-adenosyl-L-homocysteine + H(+)</text>
        <dbReference type="Rhea" id="RHEA:15197"/>
        <dbReference type="Rhea" id="RHEA-COMP:12418"/>
        <dbReference type="Rhea" id="RHEA-COMP:12419"/>
        <dbReference type="ChEBI" id="CHEBI:15378"/>
        <dbReference type="ChEBI" id="CHEBI:57856"/>
        <dbReference type="ChEBI" id="CHEBI:59789"/>
        <dbReference type="ChEBI" id="CHEBI:90615"/>
        <dbReference type="ChEBI" id="CHEBI:90616"/>
        <dbReference type="EC" id="2.1.1.72"/>
    </reaction>
</comment>
<evidence type="ECO:0000256" key="2">
    <source>
        <dbReference type="ARBA" id="ARBA00022603"/>
    </source>
</evidence>
<dbReference type="Proteomes" id="UP000195378">
    <property type="component" value="Chromosome"/>
</dbReference>
<dbReference type="Gene3D" id="3.40.50.150">
    <property type="entry name" value="Vaccinia Virus protein VP39"/>
    <property type="match status" value="1"/>
</dbReference>
<dbReference type="InterPro" id="IPR003356">
    <property type="entry name" value="DNA_methylase_A-5"/>
</dbReference>
<keyword evidence="2 8" id="KW-0489">Methyltransferase</keyword>
<name>A0A1Y0F6F2_9LACO</name>
<evidence type="ECO:0000313" key="9">
    <source>
        <dbReference type="Proteomes" id="UP000195378"/>
    </source>
</evidence>
<dbReference type="GO" id="GO:0009307">
    <property type="term" value="P:DNA restriction-modification system"/>
    <property type="evidence" value="ECO:0007669"/>
    <property type="project" value="UniProtKB-KW"/>
</dbReference>
<keyword evidence="5" id="KW-0680">Restriction system</keyword>
<evidence type="ECO:0000256" key="4">
    <source>
        <dbReference type="ARBA" id="ARBA00022691"/>
    </source>
</evidence>
<dbReference type="InterPro" id="IPR002052">
    <property type="entry name" value="DNA_methylase_N6_adenine_CS"/>
</dbReference>
<feature type="domain" description="DNA methylase adenine-specific" evidence="7">
    <location>
        <begin position="178"/>
        <end position="491"/>
    </location>
</feature>
<dbReference type="PROSITE" id="PS00092">
    <property type="entry name" value="N6_MTASE"/>
    <property type="match status" value="1"/>
</dbReference>
<dbReference type="InterPro" id="IPR051537">
    <property type="entry name" value="DNA_Adenine_Mtase"/>
</dbReference>
<dbReference type="Pfam" id="PF02384">
    <property type="entry name" value="N6_Mtase"/>
    <property type="match status" value="1"/>
</dbReference>
<evidence type="ECO:0000256" key="3">
    <source>
        <dbReference type="ARBA" id="ARBA00022679"/>
    </source>
</evidence>
<keyword evidence="4" id="KW-0949">S-adenosyl-L-methionine</keyword>
<dbReference type="EC" id="2.1.1.72" evidence="1"/>